<dbReference type="InterPro" id="IPR013087">
    <property type="entry name" value="Znf_C2H2_type"/>
</dbReference>
<dbReference type="InterPro" id="IPR055309">
    <property type="entry name" value="Znf318-like"/>
</dbReference>
<evidence type="ECO:0000256" key="1">
    <source>
        <dbReference type="SAM" id="MobiDB-lite"/>
    </source>
</evidence>
<keyword evidence="4" id="KW-1185">Reference proteome</keyword>
<dbReference type="InterPro" id="IPR036236">
    <property type="entry name" value="Znf_C2H2_sf"/>
</dbReference>
<gene>
    <name evidence="3" type="ORF">scyTo_0010071</name>
</gene>
<feature type="domain" description="C2H2-type" evidence="2">
    <location>
        <begin position="272"/>
        <end position="294"/>
    </location>
</feature>
<evidence type="ECO:0000313" key="4">
    <source>
        <dbReference type="Proteomes" id="UP000288216"/>
    </source>
</evidence>
<dbReference type="OrthoDB" id="9909793at2759"/>
<name>A0A401NZC9_SCYTO</name>
<dbReference type="GO" id="GO:0003676">
    <property type="term" value="F:nucleic acid binding"/>
    <property type="evidence" value="ECO:0007669"/>
    <property type="project" value="InterPro"/>
</dbReference>
<feature type="compositionally biased region" description="Basic and acidic residues" evidence="1">
    <location>
        <begin position="329"/>
        <end position="371"/>
    </location>
</feature>
<dbReference type="GO" id="GO:0005654">
    <property type="term" value="C:nucleoplasm"/>
    <property type="evidence" value="ECO:0007669"/>
    <property type="project" value="TreeGrafter"/>
</dbReference>
<dbReference type="STRING" id="75743.A0A401NZC9"/>
<dbReference type="GO" id="GO:0045893">
    <property type="term" value="P:positive regulation of DNA-templated transcription"/>
    <property type="evidence" value="ECO:0007669"/>
    <property type="project" value="TreeGrafter"/>
</dbReference>
<dbReference type="OMA" id="NENPVYE"/>
<comment type="caution">
    <text evidence="3">The sequence shown here is derived from an EMBL/GenBank/DDBJ whole genome shotgun (WGS) entry which is preliminary data.</text>
</comment>
<evidence type="ECO:0000313" key="3">
    <source>
        <dbReference type="EMBL" id="GCB66226.1"/>
    </source>
</evidence>
<reference evidence="3 4" key="1">
    <citation type="journal article" date="2018" name="Nat. Ecol. Evol.">
        <title>Shark genomes provide insights into elasmobranch evolution and the origin of vertebrates.</title>
        <authorList>
            <person name="Hara Y"/>
            <person name="Yamaguchi K"/>
            <person name="Onimaru K"/>
            <person name="Kadota M"/>
            <person name="Koyanagi M"/>
            <person name="Keeley SD"/>
            <person name="Tatsumi K"/>
            <person name="Tanaka K"/>
            <person name="Motone F"/>
            <person name="Kageyama Y"/>
            <person name="Nozu R"/>
            <person name="Adachi N"/>
            <person name="Nishimura O"/>
            <person name="Nakagawa R"/>
            <person name="Tanegashima C"/>
            <person name="Kiyatake I"/>
            <person name="Matsumoto R"/>
            <person name="Murakumo K"/>
            <person name="Nishida K"/>
            <person name="Terakita A"/>
            <person name="Kuratani S"/>
            <person name="Sato K"/>
            <person name="Hyodo S Kuraku.S."/>
        </authorList>
    </citation>
    <scope>NUCLEOTIDE SEQUENCE [LARGE SCALE GENOMIC DNA]</scope>
</reference>
<feature type="compositionally biased region" description="Polar residues" evidence="1">
    <location>
        <begin position="1170"/>
        <end position="1189"/>
    </location>
</feature>
<feature type="compositionally biased region" description="Basic and acidic residues" evidence="1">
    <location>
        <begin position="378"/>
        <end position="389"/>
    </location>
</feature>
<dbReference type="InterPro" id="IPR003604">
    <property type="entry name" value="Matrin/U1-like-C_Znf_C2H2"/>
</dbReference>
<feature type="region of interest" description="Disordered" evidence="1">
    <location>
        <begin position="329"/>
        <end position="389"/>
    </location>
</feature>
<evidence type="ECO:0000259" key="2">
    <source>
        <dbReference type="PROSITE" id="PS00028"/>
    </source>
</evidence>
<dbReference type="EMBL" id="BFAA01004269">
    <property type="protein sequence ID" value="GCB66226.1"/>
    <property type="molecule type" value="Genomic_DNA"/>
</dbReference>
<feature type="compositionally biased region" description="Basic residues" evidence="1">
    <location>
        <begin position="1285"/>
        <end position="1297"/>
    </location>
</feature>
<feature type="compositionally biased region" description="Low complexity" evidence="1">
    <location>
        <begin position="1131"/>
        <end position="1144"/>
    </location>
</feature>
<feature type="region of interest" description="Disordered" evidence="1">
    <location>
        <begin position="404"/>
        <end position="459"/>
    </location>
</feature>
<feature type="compositionally biased region" description="Basic and acidic residues" evidence="1">
    <location>
        <begin position="422"/>
        <end position="451"/>
    </location>
</feature>
<protein>
    <recommendedName>
        <fullName evidence="2">C2H2-type domain-containing protein</fullName>
    </recommendedName>
</protein>
<feature type="compositionally biased region" description="Polar residues" evidence="1">
    <location>
        <begin position="1102"/>
        <end position="1114"/>
    </location>
</feature>
<feature type="region of interest" description="Disordered" evidence="1">
    <location>
        <begin position="1127"/>
        <end position="1297"/>
    </location>
</feature>
<dbReference type="GO" id="GO:0045892">
    <property type="term" value="P:negative regulation of DNA-templated transcription"/>
    <property type="evidence" value="ECO:0007669"/>
    <property type="project" value="TreeGrafter"/>
</dbReference>
<feature type="compositionally biased region" description="Polar residues" evidence="1">
    <location>
        <begin position="689"/>
        <end position="700"/>
    </location>
</feature>
<dbReference type="PANTHER" id="PTHR15577">
    <property type="entry name" value="ZINC FINGER CONTAINING PROTEIN"/>
    <property type="match status" value="1"/>
</dbReference>
<dbReference type="GO" id="GO:0008270">
    <property type="term" value="F:zinc ion binding"/>
    <property type="evidence" value="ECO:0007669"/>
    <property type="project" value="InterPro"/>
</dbReference>
<proteinExistence type="predicted"/>
<dbReference type="PANTHER" id="PTHR15577:SF2">
    <property type="entry name" value="ZINC FINGER PROTEIN 318"/>
    <property type="match status" value="1"/>
</dbReference>
<dbReference type="Proteomes" id="UP000288216">
    <property type="component" value="Unassembled WGS sequence"/>
</dbReference>
<dbReference type="SMART" id="SM00451">
    <property type="entry name" value="ZnF_U1"/>
    <property type="match status" value="2"/>
</dbReference>
<dbReference type="SUPFAM" id="SSF57667">
    <property type="entry name" value="beta-beta-alpha zinc fingers"/>
    <property type="match status" value="1"/>
</dbReference>
<sequence length="1297" mass="142536">MIMSTLGPLVLALKNRIFVTRKEPFSLCFVNGGAMNNVVLEEKEMLLKEKEARQKRLDYLADELENLRKQQGYLLRKKRREKDGHKDPLLVENGKLQEDIMHQMSLVRQQIEETVKKLSELEKVAKILGVVIQDKNVKSSDKRKDNILEKVLRIEDKGSSSKAISTRKDSPEKLDAETNKLCTNLPESGGGCEYHDAWNHWCKNCNTICGTLFDFFTHMHNKRHRQTLDPYDRPWTAKIPSEDKNASVKRTDKITMPARGSEFLMPVTGFYCQLCDGFYGDQICAEDHVKSHGHNEKYKEYLNENPVYEQRRNLDRQAGLVVITETERRRQASMKRKMDDEKEFQKQKRLEESDERKAKLMRLDMEERESVTELEEERSDRSSSHKIEFSNKPGIKLMLKKDEIEDKKDEEQGSSFGKFSWKKPEKEEEKSSTVGVKEENSDGSKEKDDGKGQGGKAAPKTIEIKLSGKTLIAHTSPWVPFTSVSTTTQAKIRPNLPVANMPLRKASGSSVSKPAPLDTFLSIRSSGASNKPLPVVKAGVLLPPDVISRAFGGEEVTLKGSILDVHREPDRLAEEPAPGVSTCEQTILAVPVRPPPSPLASLADSSKKTEKPKSCLAAANAKDLYGIYYSSSGKSPADRLGSNAQSAKLVPGTLKPAAGQIKNGDGKPSEELVHSENTIMATPKPAVPGQSNESDEQSNMGPCEIEDLSISPKLQNTSDVMTAQQEMINIAEQPAGGDGNLGFTNPSEKVGDEEMNASALQAIVGQPQQGDGVTISLDEAKDVEELHTSKLDSAGQSQHDDIFHTVKQVQYMEIGVVVSDNHSECQQYDLSNSSAPQVKDVELAAPVFVDEGDRNASILTAREVGDADTPTLDSAVDDGLNISNQADQVRDEVHTLDSTAEHCLEPCDNVLIFPTAVKKVEDMEKESPVLDNTVDQPAHCDTDFTISEPVDEVKGVGVSVDQLEQCDTDLKASELVDEVKEIKVDAFISNNTAKQKYEVGFSINPMDEVGNVEVNTPILDDIMQQQQFGAVKQVKVEKIDGHKVDQIGSNEIRSSLQTDLCDSHAVSGSIPDKQDIELTRTLQVKSCGSEGGTHFIKELGTGASSSLQAEQVGTDEQTIPNHAEQCREMGSSQQPDNSESSSPDTKQDRHHGGSSFPEAEDLSEYDRVNISDQTRLSSDSQISTLNSEVQAADSVEKAPDQPPVLQNVEVSTSEMAQKESKPSGSQSTEAGGKGKTGIREECKSSSRTTSRRAAQTGKGALGSDKTTEKRASDESANIQAPATQPRRRSARNLRSAK</sequence>
<accession>A0A401NZC9</accession>
<feature type="region of interest" description="Disordered" evidence="1">
    <location>
        <begin position="591"/>
        <end position="614"/>
    </location>
</feature>
<organism evidence="3 4">
    <name type="scientific">Scyliorhinus torazame</name>
    <name type="common">Cloudy catshark</name>
    <name type="synonym">Catulus torazame</name>
    <dbReference type="NCBI Taxonomy" id="75743"/>
    <lineage>
        <taxon>Eukaryota</taxon>
        <taxon>Metazoa</taxon>
        <taxon>Chordata</taxon>
        <taxon>Craniata</taxon>
        <taxon>Vertebrata</taxon>
        <taxon>Chondrichthyes</taxon>
        <taxon>Elasmobranchii</taxon>
        <taxon>Galeomorphii</taxon>
        <taxon>Galeoidea</taxon>
        <taxon>Carcharhiniformes</taxon>
        <taxon>Scyliorhinidae</taxon>
        <taxon>Scyliorhinus</taxon>
    </lineage>
</organism>
<feature type="region of interest" description="Disordered" evidence="1">
    <location>
        <begin position="1095"/>
        <end position="1114"/>
    </location>
</feature>
<dbReference type="PROSITE" id="PS00028">
    <property type="entry name" value="ZINC_FINGER_C2H2_1"/>
    <property type="match status" value="1"/>
</dbReference>
<feature type="region of interest" description="Disordered" evidence="1">
    <location>
        <begin position="681"/>
        <end position="700"/>
    </location>
</feature>